<protein>
    <recommendedName>
        <fullName evidence="4">Secreted protein</fullName>
    </recommendedName>
</protein>
<comment type="caution">
    <text evidence="2">The sequence shown here is derived from an EMBL/GenBank/DDBJ whole genome shotgun (WGS) entry which is preliminary data.</text>
</comment>
<sequence>MGQAPVSFTLFWYSSNSVRASSVIFCALVTSVAALSSNVKRGDGTPLSHFRHNGAFSVRRRGRNGVHRSSLGKQSPHSIPPSPFLRSGYFEDLGGTRAAHYSC</sequence>
<name>A0AAV4U876_9ARAC</name>
<evidence type="ECO:0000256" key="1">
    <source>
        <dbReference type="SAM" id="MobiDB-lite"/>
    </source>
</evidence>
<reference evidence="2 3" key="1">
    <citation type="submission" date="2021-06" db="EMBL/GenBank/DDBJ databases">
        <title>Caerostris darwini draft genome.</title>
        <authorList>
            <person name="Kono N."/>
            <person name="Arakawa K."/>
        </authorList>
    </citation>
    <scope>NUCLEOTIDE SEQUENCE [LARGE SCALE GENOMIC DNA]</scope>
</reference>
<organism evidence="2 3">
    <name type="scientific">Caerostris darwini</name>
    <dbReference type="NCBI Taxonomy" id="1538125"/>
    <lineage>
        <taxon>Eukaryota</taxon>
        <taxon>Metazoa</taxon>
        <taxon>Ecdysozoa</taxon>
        <taxon>Arthropoda</taxon>
        <taxon>Chelicerata</taxon>
        <taxon>Arachnida</taxon>
        <taxon>Araneae</taxon>
        <taxon>Araneomorphae</taxon>
        <taxon>Entelegynae</taxon>
        <taxon>Araneoidea</taxon>
        <taxon>Araneidae</taxon>
        <taxon>Caerostris</taxon>
    </lineage>
</organism>
<dbReference type="AlphaFoldDB" id="A0AAV4U876"/>
<accession>A0AAV4U876</accession>
<gene>
    <name evidence="2" type="ORF">CDAR_258771</name>
</gene>
<evidence type="ECO:0000313" key="3">
    <source>
        <dbReference type="Proteomes" id="UP001054837"/>
    </source>
</evidence>
<keyword evidence="3" id="KW-1185">Reference proteome</keyword>
<proteinExistence type="predicted"/>
<feature type="region of interest" description="Disordered" evidence="1">
    <location>
        <begin position="61"/>
        <end position="83"/>
    </location>
</feature>
<evidence type="ECO:0008006" key="4">
    <source>
        <dbReference type="Google" id="ProtNLM"/>
    </source>
</evidence>
<dbReference type="EMBL" id="BPLQ01010837">
    <property type="protein sequence ID" value="GIY53949.1"/>
    <property type="molecule type" value="Genomic_DNA"/>
</dbReference>
<evidence type="ECO:0000313" key="2">
    <source>
        <dbReference type="EMBL" id="GIY53949.1"/>
    </source>
</evidence>
<dbReference type="Proteomes" id="UP001054837">
    <property type="component" value="Unassembled WGS sequence"/>
</dbReference>